<feature type="region of interest" description="Disordered" evidence="1">
    <location>
        <begin position="198"/>
        <end position="299"/>
    </location>
</feature>
<keyword evidence="3" id="KW-1185">Reference proteome</keyword>
<name>A0A6A5T2J0_9PLEO</name>
<proteinExistence type="predicted"/>
<feature type="compositionally biased region" description="Low complexity" evidence="1">
    <location>
        <begin position="242"/>
        <end position="251"/>
    </location>
</feature>
<dbReference type="Proteomes" id="UP000800038">
    <property type="component" value="Unassembled WGS sequence"/>
</dbReference>
<feature type="compositionally biased region" description="Polar residues" evidence="1">
    <location>
        <begin position="198"/>
        <end position="216"/>
    </location>
</feature>
<accession>A0A6A5T2J0</accession>
<organism evidence="2 3">
    <name type="scientific">Clathrospora elynae</name>
    <dbReference type="NCBI Taxonomy" id="706981"/>
    <lineage>
        <taxon>Eukaryota</taxon>
        <taxon>Fungi</taxon>
        <taxon>Dikarya</taxon>
        <taxon>Ascomycota</taxon>
        <taxon>Pezizomycotina</taxon>
        <taxon>Dothideomycetes</taxon>
        <taxon>Pleosporomycetidae</taxon>
        <taxon>Pleosporales</taxon>
        <taxon>Diademaceae</taxon>
        <taxon>Clathrospora</taxon>
    </lineage>
</organism>
<feature type="compositionally biased region" description="Polar residues" evidence="1">
    <location>
        <begin position="269"/>
        <end position="281"/>
    </location>
</feature>
<dbReference type="EMBL" id="ML976006">
    <property type="protein sequence ID" value="KAF1945909.1"/>
    <property type="molecule type" value="Genomic_DNA"/>
</dbReference>
<evidence type="ECO:0000313" key="3">
    <source>
        <dbReference type="Proteomes" id="UP000800038"/>
    </source>
</evidence>
<dbReference type="AlphaFoldDB" id="A0A6A5T2J0"/>
<reference evidence="2" key="1">
    <citation type="journal article" date="2020" name="Stud. Mycol.">
        <title>101 Dothideomycetes genomes: a test case for predicting lifestyles and emergence of pathogens.</title>
        <authorList>
            <person name="Haridas S."/>
            <person name="Albert R."/>
            <person name="Binder M."/>
            <person name="Bloem J."/>
            <person name="Labutti K."/>
            <person name="Salamov A."/>
            <person name="Andreopoulos B."/>
            <person name="Baker S."/>
            <person name="Barry K."/>
            <person name="Bills G."/>
            <person name="Bluhm B."/>
            <person name="Cannon C."/>
            <person name="Castanera R."/>
            <person name="Culley D."/>
            <person name="Daum C."/>
            <person name="Ezra D."/>
            <person name="Gonzalez J."/>
            <person name="Henrissat B."/>
            <person name="Kuo A."/>
            <person name="Liang C."/>
            <person name="Lipzen A."/>
            <person name="Lutzoni F."/>
            <person name="Magnuson J."/>
            <person name="Mondo S."/>
            <person name="Nolan M."/>
            <person name="Ohm R."/>
            <person name="Pangilinan J."/>
            <person name="Park H.-J."/>
            <person name="Ramirez L."/>
            <person name="Alfaro M."/>
            <person name="Sun H."/>
            <person name="Tritt A."/>
            <person name="Yoshinaga Y."/>
            <person name="Zwiers L.-H."/>
            <person name="Turgeon B."/>
            <person name="Goodwin S."/>
            <person name="Spatafora J."/>
            <person name="Crous P."/>
            <person name="Grigoriev I."/>
        </authorList>
    </citation>
    <scope>NUCLEOTIDE SEQUENCE</scope>
    <source>
        <strain evidence="2">CBS 161.51</strain>
    </source>
</reference>
<protein>
    <submittedName>
        <fullName evidence="2">Uncharacterized protein</fullName>
    </submittedName>
</protein>
<gene>
    <name evidence="2" type="ORF">EJ02DRAFT_462875</name>
</gene>
<sequence>MRVMSTGNVQKHEWSENADRRYVSEPLALLTEDWFQEAPGRPVQGDGEVFTVASAQTLGTPSLASNDSEFWIQGAYQASPNTALSPPVPKLSQASKKGGFWIQRARRTFPSTGLPHPAHHHSFSAHSTLTPFQQKKKHGNYCRAKNAIKKIFRRQASGDGPKTVKNCRHKFHHNRYKKCHVPDAIACPGGVQPGASTLANGPRSSCPTRVSSNQPESGKFTAPHPTSHLVHSPNINVDIKTSPKNSFSPSKKPSRISNEAPQIGPIDFSSLSPINTQDISSTPPATPARYATPTEYSSSHAAYWPQLHL</sequence>
<evidence type="ECO:0000256" key="1">
    <source>
        <dbReference type="SAM" id="MobiDB-lite"/>
    </source>
</evidence>
<evidence type="ECO:0000313" key="2">
    <source>
        <dbReference type="EMBL" id="KAF1945909.1"/>
    </source>
</evidence>